<protein>
    <recommendedName>
        <fullName evidence="2">Non-reducing end beta-L-arabinofuranosidase-like GH127 C-terminal domain-containing protein</fullName>
    </recommendedName>
</protein>
<reference evidence="3 4" key="1">
    <citation type="submission" date="2019-09" db="EMBL/GenBank/DDBJ databases">
        <title>YIM 132180 draft genome.</title>
        <authorList>
            <person name="Zhang K."/>
        </authorList>
    </citation>
    <scope>NUCLEOTIDE SEQUENCE [LARGE SCALE GENOMIC DNA]</scope>
    <source>
        <strain evidence="3 4">YIM 132180</strain>
    </source>
</reference>
<evidence type="ECO:0000259" key="2">
    <source>
        <dbReference type="Pfam" id="PF20737"/>
    </source>
</evidence>
<dbReference type="InterPro" id="IPR049049">
    <property type="entry name" value="Beta-AFase-like_GH127_C"/>
</dbReference>
<evidence type="ECO:0000256" key="1">
    <source>
        <dbReference type="SAM" id="MobiDB-lite"/>
    </source>
</evidence>
<dbReference type="AlphaFoldDB" id="A0A7V7PLP4"/>
<feature type="domain" description="Non-reducing end beta-L-arabinofuranosidase-like GH127 C-terminal" evidence="2">
    <location>
        <begin position="30"/>
        <end position="58"/>
    </location>
</feature>
<proteinExistence type="predicted"/>
<comment type="caution">
    <text evidence="3">The sequence shown here is derived from an EMBL/GenBank/DDBJ whole genome shotgun (WGS) entry which is preliminary data.</text>
</comment>
<organism evidence="3 4">
    <name type="scientific">Plantimonas leprariae</name>
    <dbReference type="NCBI Taxonomy" id="2615207"/>
    <lineage>
        <taxon>Bacteria</taxon>
        <taxon>Pseudomonadati</taxon>
        <taxon>Pseudomonadota</taxon>
        <taxon>Alphaproteobacteria</taxon>
        <taxon>Hyphomicrobiales</taxon>
        <taxon>Aurantimonadaceae</taxon>
        <taxon>Plantimonas</taxon>
    </lineage>
</organism>
<sequence length="63" mass="6872">MAELGGAAALVTEGRRETAASGALYSAAEPEREDATIRAVPYYAWDNRANGEMLVWIREEASR</sequence>
<dbReference type="EMBL" id="VZDO01000017">
    <property type="protein sequence ID" value="KAB0677355.1"/>
    <property type="molecule type" value="Genomic_DNA"/>
</dbReference>
<dbReference type="Pfam" id="PF20737">
    <property type="entry name" value="Glyco_hydro127C"/>
    <property type="match status" value="1"/>
</dbReference>
<keyword evidence="4" id="KW-1185">Reference proteome</keyword>
<evidence type="ECO:0000313" key="3">
    <source>
        <dbReference type="EMBL" id="KAB0677355.1"/>
    </source>
</evidence>
<accession>A0A7V7PLP4</accession>
<dbReference type="Proteomes" id="UP000432089">
    <property type="component" value="Unassembled WGS sequence"/>
</dbReference>
<gene>
    <name evidence="3" type="ORF">F6X38_18355</name>
</gene>
<name>A0A7V7PLP4_9HYPH</name>
<evidence type="ECO:0000313" key="4">
    <source>
        <dbReference type="Proteomes" id="UP000432089"/>
    </source>
</evidence>
<feature type="region of interest" description="Disordered" evidence="1">
    <location>
        <begin position="1"/>
        <end position="29"/>
    </location>
</feature>